<dbReference type="EMBL" id="CACSHJ010000089">
    <property type="protein sequence ID" value="CAA0387068.1"/>
    <property type="molecule type" value="Genomic_DNA"/>
</dbReference>
<dbReference type="InterPro" id="IPR045274">
    <property type="entry name" value="WAK-like"/>
</dbReference>
<dbReference type="GO" id="GO:0005524">
    <property type="term" value="F:ATP binding"/>
    <property type="evidence" value="ECO:0007669"/>
    <property type="project" value="UniProtKB-UniRule"/>
</dbReference>
<dbReference type="GO" id="GO:0004672">
    <property type="term" value="F:protein kinase activity"/>
    <property type="evidence" value="ECO:0007669"/>
    <property type="project" value="InterPro"/>
</dbReference>
<evidence type="ECO:0000256" key="1">
    <source>
        <dbReference type="ARBA" id="ARBA00022741"/>
    </source>
</evidence>
<dbReference type="SMART" id="SM00220">
    <property type="entry name" value="S_TKc"/>
    <property type="match status" value="1"/>
</dbReference>
<protein>
    <recommendedName>
        <fullName evidence="5">Protein kinase domain-containing protein</fullName>
    </recommendedName>
</protein>
<proteinExistence type="inferred from homology"/>
<dbReference type="InterPro" id="IPR011009">
    <property type="entry name" value="Kinase-like_dom_sf"/>
</dbReference>
<dbReference type="Proteomes" id="UP000434276">
    <property type="component" value="Unassembled WGS sequence"/>
</dbReference>
<evidence type="ECO:0000313" key="7">
    <source>
        <dbReference type="Proteomes" id="UP000434276"/>
    </source>
</evidence>
<dbReference type="SUPFAM" id="SSF56112">
    <property type="entry name" value="Protein kinase-like (PK-like)"/>
    <property type="match status" value="1"/>
</dbReference>
<dbReference type="ExpressionAtlas" id="A0A5S9XLX3">
    <property type="expression patterns" value="baseline and differential"/>
</dbReference>
<gene>
    <name evidence="6" type="ORF">C24_LOCUS16035</name>
</gene>
<evidence type="ECO:0000256" key="3">
    <source>
        <dbReference type="ARBA" id="ARBA00060939"/>
    </source>
</evidence>
<dbReference type="GO" id="GO:0007166">
    <property type="term" value="P:cell surface receptor signaling pathway"/>
    <property type="evidence" value="ECO:0007669"/>
    <property type="project" value="InterPro"/>
</dbReference>
<keyword evidence="1 4" id="KW-0547">Nucleotide-binding</keyword>
<dbReference type="Gene3D" id="1.10.510.10">
    <property type="entry name" value="Transferase(Phosphotransferase) domain 1"/>
    <property type="match status" value="1"/>
</dbReference>
<evidence type="ECO:0000256" key="2">
    <source>
        <dbReference type="ARBA" id="ARBA00022840"/>
    </source>
</evidence>
<dbReference type="GO" id="GO:0042742">
    <property type="term" value="P:defense response to bacterium"/>
    <property type="evidence" value="ECO:0007669"/>
    <property type="project" value="UniProtKB-ARBA"/>
</dbReference>
<evidence type="ECO:0000259" key="5">
    <source>
        <dbReference type="PROSITE" id="PS50011"/>
    </source>
</evidence>
<feature type="domain" description="Protein kinase" evidence="5">
    <location>
        <begin position="64"/>
        <end position="375"/>
    </location>
</feature>
<name>A0A5S9XLX3_ARATH</name>
<comment type="subcellular location">
    <subcellularLocation>
        <location evidence="4">Membrane</location>
        <topology evidence="4">Single-pass type I membrane protein</topology>
    </subcellularLocation>
</comment>
<keyword evidence="4" id="KW-0472">Membrane</keyword>
<evidence type="ECO:0000256" key="4">
    <source>
        <dbReference type="RuleBase" id="RU369027"/>
    </source>
</evidence>
<dbReference type="GO" id="GO:0016020">
    <property type="term" value="C:membrane"/>
    <property type="evidence" value="ECO:0007669"/>
    <property type="project" value="UniProtKB-SubCell"/>
</dbReference>
<keyword evidence="4" id="KW-1133">Transmembrane helix</keyword>
<sequence length="405" mass="46283">MKSILKQVKQSLRSESSNKRKEKERWFLENGGIFLKELIADCNGKSIPIRNFSPEQILKATNNFDSSCSVCDDAIFEWFKGNIEDKPYLIKRFHEDRFLEQEFQVGAAYNDIVVSARMSNHSNFLKLFGCCFEFSFPVFVFEYIEHGVLNQRGRIMVKGEETILPWSVRFKIGKETANALTYLHTAFPRITIHRDIKPTNIFLDENWIAKLSNFSTSITLPEGKSRIEMDSFEGTLGYINPIQFNKLLVSQCTDVYSFGISLLIVITGRPVVDYTISDVHIARYVKGLYENGKLDEVIDPMIAKEITSGERLQVEACVVLALRCCEEDEDTPDEDRPKMIQVAKELKRIERIQQSLDATSGLLKPEILEDGSSMVKWTKKFGIKIEIMLILSFCIAGCLMALLFG</sequence>
<dbReference type="OrthoDB" id="75710at2759"/>
<evidence type="ECO:0000313" key="6">
    <source>
        <dbReference type="EMBL" id="CAA0387068.1"/>
    </source>
</evidence>
<keyword evidence="2 4" id="KW-0067">ATP-binding</keyword>
<organism evidence="6 7">
    <name type="scientific">Arabidopsis thaliana</name>
    <name type="common">Mouse-ear cress</name>
    <dbReference type="NCBI Taxonomy" id="3702"/>
    <lineage>
        <taxon>Eukaryota</taxon>
        <taxon>Viridiplantae</taxon>
        <taxon>Streptophyta</taxon>
        <taxon>Embryophyta</taxon>
        <taxon>Tracheophyta</taxon>
        <taxon>Spermatophyta</taxon>
        <taxon>Magnoliopsida</taxon>
        <taxon>eudicotyledons</taxon>
        <taxon>Gunneridae</taxon>
        <taxon>Pentapetalae</taxon>
        <taxon>rosids</taxon>
        <taxon>malvids</taxon>
        <taxon>Brassicales</taxon>
        <taxon>Brassicaceae</taxon>
        <taxon>Camelineae</taxon>
        <taxon>Arabidopsis</taxon>
    </lineage>
</organism>
<dbReference type="PROSITE" id="PS50011">
    <property type="entry name" value="PROTEIN_KINASE_DOM"/>
    <property type="match status" value="1"/>
</dbReference>
<dbReference type="AlphaFoldDB" id="A0A5S9XLX3"/>
<keyword evidence="4" id="KW-0812">Transmembrane</keyword>
<reference evidence="6 7" key="1">
    <citation type="submission" date="2019-12" db="EMBL/GenBank/DDBJ databases">
        <authorList>
            <person name="Jiao W.-B."/>
            <person name="Schneeberger K."/>
        </authorList>
    </citation>
    <scope>NUCLEOTIDE SEQUENCE [LARGE SCALE GENOMIC DNA]</scope>
    <source>
        <strain evidence="7">cv. C24</strain>
    </source>
</reference>
<dbReference type="FunFam" id="1.10.510.10:FF:000774">
    <property type="entry name" value="Kinase family protein"/>
    <property type="match status" value="1"/>
</dbReference>
<dbReference type="PANTHER" id="PTHR27005">
    <property type="entry name" value="WALL-ASSOCIATED RECEPTOR KINASE-LIKE 21"/>
    <property type="match status" value="1"/>
</dbReference>
<dbReference type="PANTHER" id="PTHR27005:SF308">
    <property type="entry name" value="NON-FUNCTIONAL PSEUDOKINASE ZRK2-RELATED"/>
    <property type="match status" value="1"/>
</dbReference>
<dbReference type="Gene3D" id="3.30.200.20">
    <property type="entry name" value="Phosphorylase Kinase, domain 1"/>
    <property type="match status" value="1"/>
</dbReference>
<dbReference type="Pfam" id="PF00069">
    <property type="entry name" value="Pkinase"/>
    <property type="match status" value="1"/>
</dbReference>
<accession>A0A5S9XLX3</accession>
<comment type="similarity">
    <text evidence="3">Belongs to the protein kinase superfamily. Ser/Thr protein kinase family. ZRK subfamily.</text>
</comment>
<dbReference type="InterPro" id="IPR000719">
    <property type="entry name" value="Prot_kinase_dom"/>
</dbReference>
<feature type="transmembrane region" description="Helical" evidence="4">
    <location>
        <begin position="381"/>
        <end position="404"/>
    </location>
</feature>